<dbReference type="AlphaFoldDB" id="A0A066V8V3"/>
<dbReference type="RefSeq" id="XP_013239754.1">
    <property type="nucleotide sequence ID" value="XM_013384300.1"/>
</dbReference>
<comment type="caution">
    <text evidence="2">The sequence shown here is derived from an EMBL/GenBank/DDBJ whole genome shotgun (WGS) entry which is preliminary data.</text>
</comment>
<dbReference type="Pfam" id="PF14223">
    <property type="entry name" value="Retrotran_gag_2"/>
    <property type="match status" value="1"/>
</dbReference>
<proteinExistence type="predicted"/>
<dbReference type="GeneID" id="25265763"/>
<evidence type="ECO:0000313" key="3">
    <source>
        <dbReference type="Proteomes" id="UP000027361"/>
    </source>
</evidence>
<reference evidence="2 3" key="1">
    <citation type="submission" date="2014-05" db="EMBL/GenBank/DDBJ databases">
        <title>Draft genome sequence of a rare smut relative, Tilletiaria anomala UBC 951.</title>
        <authorList>
            <consortium name="DOE Joint Genome Institute"/>
            <person name="Toome M."/>
            <person name="Kuo A."/>
            <person name="Henrissat B."/>
            <person name="Lipzen A."/>
            <person name="Tritt A."/>
            <person name="Yoshinaga Y."/>
            <person name="Zane M."/>
            <person name="Barry K."/>
            <person name="Grigoriev I.V."/>
            <person name="Spatafora J.W."/>
            <person name="Aimea M.C."/>
        </authorList>
    </citation>
    <scope>NUCLEOTIDE SEQUENCE [LARGE SCALE GENOMIC DNA]</scope>
    <source>
        <strain evidence="2 3">UBC 951</strain>
    </source>
</reference>
<dbReference type="OrthoDB" id="3344688at2759"/>
<keyword evidence="3" id="KW-1185">Reference proteome</keyword>
<dbReference type="Proteomes" id="UP000027361">
    <property type="component" value="Unassembled WGS sequence"/>
</dbReference>
<sequence>MEASVWGYGNWNGQLEEALATLVLVMDDKITGLLRVVKTVNELWDTLEAKYQLKKGVAFFILNARLWTIKKDFAESMHEYLHRLATTKGRIKAHGVDMSETDYRLATLVGLDSCYNNHFQVLEQVSDQLTKEHYDETLLQEKRRSVNDNNILSTGSSYHLVPQCTALANKVKDSAVIKLTKGSRMKVVAKGDFGPIHAKPSKGNLGTTTTMQNFVGHIRVIQMRTASNGTGASATQGMTPTTRVTRRRVYPLPKLIVHVKRTRSESSTLPIGHYNRESRELHMLERVQVDIIGPLRIVSVASALYFLTFTSKSSGKAWVGALAVHTEENAQEMIKVEMIKVPPLTQRQRCIRQHHGPVNRSCKCTLGELVATEAFACNHRARITHRNGCTMIQIPEETVSHLQESDKADKWETVPKSEHDNKGNKTWVEAKTANRQASRGSKKGIEDVKTAYHYFECEEEAYLESTAGMEYSKQVKIGTIASPAAKAPSAHKRERLMVTSRFDVLTISFSQPNIRRRPFDYETFCSSSSAPRTSDRFRTTPAYLIRRNTHRGSIFVDQTAYATSIFRRFDMEELKAVEKDVDANGMIKDKNFYPGVIRSLLYLVLGTQPDMAYSGIRAKQGSAESMAATWQPAKRVMQYGRETCNLEMEYKRTNETEQSYTFFKGVRADCSTTKQPRGSLAAESGHTSDHMAIKINNTGALHHILGNPNMQEAGTKTLSSNMAKIETVMRGSQRRPLREMGSSCRKGTQEQWQRGRLSQRREAPRITSKQQGP</sequence>
<dbReference type="EMBL" id="JMSN01000231">
    <property type="protein sequence ID" value="KDN35179.1"/>
    <property type="molecule type" value="Genomic_DNA"/>
</dbReference>
<evidence type="ECO:0000313" key="2">
    <source>
        <dbReference type="EMBL" id="KDN35179.1"/>
    </source>
</evidence>
<evidence type="ECO:0000256" key="1">
    <source>
        <dbReference type="SAM" id="MobiDB-lite"/>
    </source>
</evidence>
<protein>
    <submittedName>
        <fullName evidence="2">Uncharacterized protein</fullName>
    </submittedName>
</protein>
<feature type="region of interest" description="Disordered" evidence="1">
    <location>
        <begin position="729"/>
        <end position="773"/>
    </location>
</feature>
<dbReference type="InParanoid" id="A0A066V8V3"/>
<dbReference type="HOGENOM" id="CLU_361759_0_0_1"/>
<accession>A0A066V8V3</accession>
<name>A0A066V8V3_TILAU</name>
<organism evidence="2 3">
    <name type="scientific">Tilletiaria anomala (strain ATCC 24038 / CBS 436.72 / UBC 951)</name>
    <dbReference type="NCBI Taxonomy" id="1037660"/>
    <lineage>
        <taxon>Eukaryota</taxon>
        <taxon>Fungi</taxon>
        <taxon>Dikarya</taxon>
        <taxon>Basidiomycota</taxon>
        <taxon>Ustilaginomycotina</taxon>
        <taxon>Exobasidiomycetes</taxon>
        <taxon>Georgefischeriales</taxon>
        <taxon>Tilletiariaceae</taxon>
        <taxon>Tilletiaria</taxon>
    </lineage>
</organism>
<gene>
    <name evidence="2" type="ORF">K437DRAFT_265513</name>
</gene>